<keyword evidence="3" id="KW-1185">Reference proteome</keyword>
<sequence length="152" mass="17575">MLENLIVRIATRDDAKEIAEFNVLFAKETVNKNVSLALTTEGVHQVFSKFHNGFYLIATIDNVILGLAMITREWSDWSNGAYYCIQSIFVTDHEHEKEIHDALLDKAKSLAKEHYDVCGIRLYVHKDDKATQKAYEELGLQKTKYRVFEETF</sequence>
<reference evidence="3" key="1">
    <citation type="submission" date="2017-05" db="EMBL/GenBank/DDBJ databases">
        <title>Dechlorination kinetics govern the competition between two new strains of the genus Sulfurospirillum.</title>
        <authorList>
            <person name="Buttet G.F."/>
            <person name="Murray A.M."/>
            <person name="Goris T."/>
            <person name="Burion M."/>
            <person name="Lin B."/>
            <person name="Rolle M."/>
            <person name="Maillard J."/>
        </authorList>
    </citation>
    <scope>NUCLEOTIDE SEQUENCE [LARGE SCALE GENOMIC DNA]</scope>
    <source>
        <strain evidence="3">SL2-1</strain>
    </source>
</reference>
<dbReference type="SUPFAM" id="SSF55729">
    <property type="entry name" value="Acyl-CoA N-acyltransferases (Nat)"/>
    <property type="match status" value="1"/>
</dbReference>
<dbReference type="EMBL" id="CP021416">
    <property type="protein sequence ID" value="ARU49306.1"/>
    <property type="molecule type" value="Genomic_DNA"/>
</dbReference>
<dbReference type="GO" id="GO:0016747">
    <property type="term" value="F:acyltransferase activity, transferring groups other than amino-acyl groups"/>
    <property type="evidence" value="ECO:0007669"/>
    <property type="project" value="InterPro"/>
</dbReference>
<dbReference type="KEGG" id="suls:Sdiek1_2147"/>
<dbReference type="Pfam" id="PF00583">
    <property type="entry name" value="Acetyltransf_1"/>
    <property type="match status" value="1"/>
</dbReference>
<evidence type="ECO:0000313" key="3">
    <source>
        <dbReference type="Proteomes" id="UP000196005"/>
    </source>
</evidence>
<protein>
    <recommendedName>
        <fullName evidence="1">N-acetyltransferase domain-containing protein</fullName>
    </recommendedName>
</protein>
<dbReference type="AlphaFoldDB" id="A0A1Y0HP12"/>
<feature type="domain" description="N-acetyltransferase" evidence="1">
    <location>
        <begin position="5"/>
        <end position="152"/>
    </location>
</feature>
<evidence type="ECO:0000313" key="2">
    <source>
        <dbReference type="EMBL" id="ARU49306.1"/>
    </source>
</evidence>
<accession>A0A1Y0HP12</accession>
<dbReference type="RefSeq" id="WP_087439083.1">
    <property type="nucleotide sequence ID" value="NZ_CP021416.1"/>
</dbReference>
<organism evidence="2 3">
    <name type="scientific">Sulfurospirillum diekertiae</name>
    <dbReference type="NCBI Taxonomy" id="1854492"/>
    <lineage>
        <taxon>Bacteria</taxon>
        <taxon>Pseudomonadati</taxon>
        <taxon>Campylobacterota</taxon>
        <taxon>Epsilonproteobacteria</taxon>
        <taxon>Campylobacterales</taxon>
        <taxon>Sulfurospirillaceae</taxon>
        <taxon>Sulfurospirillum</taxon>
    </lineage>
</organism>
<gene>
    <name evidence="2" type="ORF">Sdiek1_2147</name>
</gene>
<proteinExistence type="predicted"/>
<dbReference type="Proteomes" id="UP000196005">
    <property type="component" value="Chromosome"/>
</dbReference>
<dbReference type="OrthoDB" id="9805924at2"/>
<dbReference type="InterPro" id="IPR016181">
    <property type="entry name" value="Acyl_CoA_acyltransferase"/>
</dbReference>
<dbReference type="Gene3D" id="3.40.630.30">
    <property type="match status" value="1"/>
</dbReference>
<evidence type="ECO:0000259" key="1">
    <source>
        <dbReference type="PROSITE" id="PS51186"/>
    </source>
</evidence>
<name>A0A1Y0HP12_9BACT</name>
<dbReference type="InterPro" id="IPR000182">
    <property type="entry name" value="GNAT_dom"/>
</dbReference>
<dbReference type="PROSITE" id="PS51186">
    <property type="entry name" value="GNAT"/>
    <property type="match status" value="1"/>
</dbReference>